<feature type="transmembrane region" description="Helical" evidence="8">
    <location>
        <begin position="147"/>
        <end position="166"/>
    </location>
</feature>
<keyword evidence="6 8" id="KW-1133">Transmembrane helix</keyword>
<evidence type="ECO:0000256" key="1">
    <source>
        <dbReference type="ARBA" id="ARBA00004651"/>
    </source>
</evidence>
<evidence type="ECO:0000256" key="5">
    <source>
        <dbReference type="ARBA" id="ARBA00022692"/>
    </source>
</evidence>
<comment type="caution">
    <text evidence="9">The sequence shown here is derived from an EMBL/GenBank/DDBJ whole genome shotgun (WGS) entry which is preliminary data.</text>
</comment>
<keyword evidence="4" id="KW-0808">Transferase</keyword>
<reference evidence="9 10" key="1">
    <citation type="submission" date="2019-07" db="EMBL/GenBank/DDBJ databases">
        <title>Hymenobacter sp. straun FUR1 Genome sequencing and assembly.</title>
        <authorList>
            <person name="Chhetri G."/>
        </authorList>
    </citation>
    <scope>NUCLEOTIDE SEQUENCE [LARGE SCALE GENOMIC DNA]</scope>
    <source>
        <strain evidence="9 10">Fur1</strain>
    </source>
</reference>
<keyword evidence="3" id="KW-0328">Glycosyltransferase</keyword>
<dbReference type="PANTHER" id="PTHR33908:SF3">
    <property type="entry name" value="UNDECAPRENYL PHOSPHATE-ALPHA-4-AMINO-4-DEOXY-L-ARABINOSE ARABINOSYL TRANSFERASE"/>
    <property type="match status" value="1"/>
</dbReference>
<dbReference type="RefSeq" id="WP_144852306.1">
    <property type="nucleotide sequence ID" value="NZ_VMRJ01000006.1"/>
</dbReference>
<evidence type="ECO:0000256" key="7">
    <source>
        <dbReference type="ARBA" id="ARBA00023136"/>
    </source>
</evidence>
<feature type="transmembrane region" description="Helical" evidence="8">
    <location>
        <begin position="273"/>
        <end position="294"/>
    </location>
</feature>
<dbReference type="Proteomes" id="UP000317624">
    <property type="component" value="Unassembled WGS sequence"/>
</dbReference>
<feature type="transmembrane region" description="Helical" evidence="8">
    <location>
        <begin position="218"/>
        <end position="237"/>
    </location>
</feature>
<evidence type="ECO:0000256" key="8">
    <source>
        <dbReference type="SAM" id="Phobius"/>
    </source>
</evidence>
<evidence type="ECO:0008006" key="11">
    <source>
        <dbReference type="Google" id="ProtNLM"/>
    </source>
</evidence>
<organism evidence="9 10">
    <name type="scientific">Hymenobacter setariae</name>
    <dbReference type="NCBI Taxonomy" id="2594794"/>
    <lineage>
        <taxon>Bacteria</taxon>
        <taxon>Pseudomonadati</taxon>
        <taxon>Bacteroidota</taxon>
        <taxon>Cytophagia</taxon>
        <taxon>Cytophagales</taxon>
        <taxon>Hymenobacteraceae</taxon>
        <taxon>Hymenobacter</taxon>
    </lineage>
</organism>
<feature type="transmembrane region" description="Helical" evidence="8">
    <location>
        <begin position="404"/>
        <end position="423"/>
    </location>
</feature>
<keyword evidence="5 8" id="KW-0812">Transmembrane</keyword>
<name>A0A558BMX8_9BACT</name>
<dbReference type="GO" id="GO:0005886">
    <property type="term" value="C:plasma membrane"/>
    <property type="evidence" value="ECO:0007669"/>
    <property type="project" value="UniProtKB-SubCell"/>
</dbReference>
<evidence type="ECO:0000313" key="9">
    <source>
        <dbReference type="EMBL" id="TVT37869.1"/>
    </source>
</evidence>
<dbReference type="GO" id="GO:0016763">
    <property type="term" value="F:pentosyltransferase activity"/>
    <property type="evidence" value="ECO:0007669"/>
    <property type="project" value="TreeGrafter"/>
</dbReference>
<evidence type="ECO:0000256" key="3">
    <source>
        <dbReference type="ARBA" id="ARBA00022676"/>
    </source>
</evidence>
<comment type="subcellular location">
    <subcellularLocation>
        <location evidence="1">Cell membrane</location>
        <topology evidence="1">Multi-pass membrane protein</topology>
    </subcellularLocation>
</comment>
<feature type="transmembrane region" description="Helical" evidence="8">
    <location>
        <begin position="329"/>
        <end position="349"/>
    </location>
</feature>
<gene>
    <name evidence="9" type="ORF">FNT36_22175</name>
</gene>
<feature type="transmembrane region" description="Helical" evidence="8">
    <location>
        <begin position="95"/>
        <end position="116"/>
    </location>
</feature>
<evidence type="ECO:0000256" key="4">
    <source>
        <dbReference type="ARBA" id="ARBA00022679"/>
    </source>
</evidence>
<dbReference type="GO" id="GO:0009103">
    <property type="term" value="P:lipopolysaccharide biosynthetic process"/>
    <property type="evidence" value="ECO:0007669"/>
    <property type="project" value="UniProtKB-ARBA"/>
</dbReference>
<evidence type="ECO:0000313" key="10">
    <source>
        <dbReference type="Proteomes" id="UP000317624"/>
    </source>
</evidence>
<keyword evidence="7 8" id="KW-0472">Membrane</keyword>
<dbReference type="GO" id="GO:0010041">
    <property type="term" value="P:response to iron(III) ion"/>
    <property type="evidence" value="ECO:0007669"/>
    <property type="project" value="TreeGrafter"/>
</dbReference>
<feature type="transmembrane region" description="Helical" evidence="8">
    <location>
        <begin position="361"/>
        <end position="384"/>
    </location>
</feature>
<keyword evidence="10" id="KW-1185">Reference proteome</keyword>
<evidence type="ECO:0000256" key="6">
    <source>
        <dbReference type="ARBA" id="ARBA00022989"/>
    </source>
</evidence>
<dbReference type="InterPro" id="IPR050297">
    <property type="entry name" value="LipidA_mod_glycosyltrf_83"/>
</dbReference>
<dbReference type="PANTHER" id="PTHR33908">
    <property type="entry name" value="MANNOSYLTRANSFERASE YKCB-RELATED"/>
    <property type="match status" value="1"/>
</dbReference>
<accession>A0A558BMX8</accession>
<protein>
    <recommendedName>
        <fullName evidence="11">Glycosyltransferase RgtA/B/C/D-like domain-containing protein</fullName>
    </recommendedName>
</protein>
<feature type="transmembrane region" description="Helical" evidence="8">
    <location>
        <begin position="430"/>
        <end position="449"/>
    </location>
</feature>
<feature type="transmembrane region" description="Helical" evidence="8">
    <location>
        <begin position="178"/>
        <end position="206"/>
    </location>
</feature>
<keyword evidence="2" id="KW-1003">Cell membrane</keyword>
<proteinExistence type="predicted"/>
<dbReference type="EMBL" id="VMRJ01000006">
    <property type="protein sequence ID" value="TVT37869.1"/>
    <property type="molecule type" value="Genomic_DNA"/>
</dbReference>
<feature type="transmembrane region" description="Helical" evidence="8">
    <location>
        <begin position="306"/>
        <end position="323"/>
    </location>
</feature>
<dbReference type="AlphaFoldDB" id="A0A558BMX8"/>
<evidence type="ECO:0000256" key="2">
    <source>
        <dbReference type="ARBA" id="ARBA00022475"/>
    </source>
</evidence>
<sequence length="547" mass="62205">MIESVAHRLLAALGRRPGLLAILTLALALPVLLLNIGRMPLLVDEPIRALVALEMHYSGHFFQPTLQGLPYYNKPPLFNWLLIALFRLTGRQDEFILRLPTVAALLLYTTAIWRVLRPHLGSKTAFTVALAFATTGRVLFYDSFFGLIDLWHAGLTWLGFMAIWHYGGRGQWTRLFVVTYLLTAVGFLLKGLPSVVFQGIALLVYCLDTRQWRRLFSWQHVLGGLVLLGVLGTYFLIYSRHNSLDVALKTLWSQSSQRTVAAQPLAESVRYVLLFPLDFIKHFLPWTLLVLCLARPELRAAVWRQPFLRYNTLLFVAILPVYWLSPATIPRYLFMLVPLLLTVVIPLYYQLQPTRAWPTRLLDGLLLGLLLLSSLLVLGAPLARITPALAGAPQLALARLVPGAWAWSVGLGVVLLGMAYLFWKLTDYRLLLLGYFLLVLRLAFDVFVFPARLQTSSEVAYRTAALRVGRETRGRPLILLPHAKLDDVEAFYITRERGQTLERDSLPARPGYLYLGRVKQLRGLRYRTLDEFVIDGNQRFRLVEIEH</sequence>
<feature type="transmembrane region" description="Helical" evidence="8">
    <location>
        <begin position="18"/>
        <end position="36"/>
    </location>
</feature>
<dbReference type="OrthoDB" id="4082158at2"/>